<dbReference type="AlphaFoldDB" id="A0A5N6XDZ3"/>
<evidence type="ECO:0000313" key="3">
    <source>
        <dbReference type="Proteomes" id="UP000325945"/>
    </source>
</evidence>
<proteinExistence type="predicted"/>
<reference evidence="3" key="1">
    <citation type="submission" date="2019-04" db="EMBL/GenBank/DDBJ databases">
        <title>Friends and foes A comparative genomics studyof 23 Aspergillus species from section Flavi.</title>
        <authorList>
            <consortium name="DOE Joint Genome Institute"/>
            <person name="Kjaerbolling I."/>
            <person name="Vesth T."/>
            <person name="Frisvad J.C."/>
            <person name="Nybo J.L."/>
            <person name="Theobald S."/>
            <person name="Kildgaard S."/>
            <person name="Isbrandt T."/>
            <person name="Kuo A."/>
            <person name="Sato A."/>
            <person name="Lyhne E.K."/>
            <person name="Kogle M.E."/>
            <person name="Wiebenga A."/>
            <person name="Kun R.S."/>
            <person name="Lubbers R.J."/>
            <person name="Makela M.R."/>
            <person name="Barry K."/>
            <person name="Chovatia M."/>
            <person name="Clum A."/>
            <person name="Daum C."/>
            <person name="Haridas S."/>
            <person name="He G."/>
            <person name="LaButti K."/>
            <person name="Lipzen A."/>
            <person name="Mondo S."/>
            <person name="Riley R."/>
            <person name="Salamov A."/>
            <person name="Simmons B.A."/>
            <person name="Magnuson J.K."/>
            <person name="Henrissat B."/>
            <person name="Mortensen U.H."/>
            <person name="Larsen T.O."/>
            <person name="Devries R.P."/>
            <person name="Grigoriev I.V."/>
            <person name="Machida M."/>
            <person name="Baker S.E."/>
            <person name="Andersen M.R."/>
        </authorList>
    </citation>
    <scope>NUCLEOTIDE SEQUENCE [LARGE SCALE GENOMIC DNA]</scope>
    <source>
        <strain evidence="3">CBS 130017</strain>
    </source>
</reference>
<accession>A0A5N6XDZ3</accession>
<sequence length="129" mass="15089">MMRFEGLTFKILYCAEDIAFCFFHFFFQLDTIFIFTLVSTFGLCMYIFDVQLSLLIFLLFIIGENNTKVLQRAKAYIKIKRTLEETTKKRKGQKHTGTKCKKYLQKIAGVVRGTGCAHLRCNWFFGDIP</sequence>
<keyword evidence="1" id="KW-0472">Membrane</keyword>
<dbReference type="Proteomes" id="UP000325945">
    <property type="component" value="Unassembled WGS sequence"/>
</dbReference>
<keyword evidence="1" id="KW-1133">Transmembrane helix</keyword>
<dbReference type="EMBL" id="ML741774">
    <property type="protein sequence ID" value="KAE8330349.1"/>
    <property type="molecule type" value="Genomic_DNA"/>
</dbReference>
<evidence type="ECO:0000256" key="1">
    <source>
        <dbReference type="SAM" id="Phobius"/>
    </source>
</evidence>
<evidence type="ECO:0000313" key="2">
    <source>
        <dbReference type="EMBL" id="KAE8330349.1"/>
    </source>
</evidence>
<name>A0A5N6XDZ3_9EURO</name>
<organism evidence="2 3">
    <name type="scientific">Aspergillus sergii</name>
    <dbReference type="NCBI Taxonomy" id="1034303"/>
    <lineage>
        <taxon>Eukaryota</taxon>
        <taxon>Fungi</taxon>
        <taxon>Dikarya</taxon>
        <taxon>Ascomycota</taxon>
        <taxon>Pezizomycotina</taxon>
        <taxon>Eurotiomycetes</taxon>
        <taxon>Eurotiomycetidae</taxon>
        <taxon>Eurotiales</taxon>
        <taxon>Aspergillaceae</taxon>
        <taxon>Aspergillus</taxon>
        <taxon>Aspergillus subgen. Circumdati</taxon>
    </lineage>
</organism>
<feature type="transmembrane region" description="Helical" evidence="1">
    <location>
        <begin position="33"/>
        <end position="62"/>
    </location>
</feature>
<gene>
    <name evidence="2" type="ORF">BDV39DRAFT_31765</name>
</gene>
<keyword evidence="1" id="KW-0812">Transmembrane</keyword>
<protein>
    <submittedName>
        <fullName evidence="2">Uncharacterized protein</fullName>
    </submittedName>
</protein>
<keyword evidence="3" id="KW-1185">Reference proteome</keyword>